<feature type="transmembrane region" description="Helical" evidence="5">
    <location>
        <begin position="241"/>
        <end position="259"/>
    </location>
</feature>
<feature type="domain" description="Virulence factor membrane-bound polymerase C-terminal" evidence="7">
    <location>
        <begin position="363"/>
        <end position="525"/>
    </location>
</feature>
<dbReference type="Proteomes" id="UP000626210">
    <property type="component" value="Unassembled WGS sequence"/>
</dbReference>
<feature type="domain" description="Protein glycosylation ligase" evidence="8">
    <location>
        <begin position="157"/>
        <end position="180"/>
    </location>
</feature>
<feature type="transmembrane region" description="Helical" evidence="5">
    <location>
        <begin position="59"/>
        <end position="76"/>
    </location>
</feature>
<keyword evidence="3 5" id="KW-1133">Transmembrane helix</keyword>
<dbReference type="Pfam" id="PF15864">
    <property type="entry name" value="PglL_A"/>
    <property type="match status" value="1"/>
</dbReference>
<evidence type="ECO:0008006" key="11">
    <source>
        <dbReference type="Google" id="ProtNLM"/>
    </source>
</evidence>
<protein>
    <recommendedName>
        <fullName evidence="11">Polymerase</fullName>
    </recommendedName>
</protein>
<feature type="transmembrane region" description="Helical" evidence="5">
    <location>
        <begin position="359"/>
        <end position="377"/>
    </location>
</feature>
<feature type="domain" description="O-antigen ligase-related" evidence="6">
    <location>
        <begin position="198"/>
        <end position="340"/>
    </location>
</feature>
<accession>A0ABQ3GDP5</accession>
<dbReference type="PANTHER" id="PTHR37422">
    <property type="entry name" value="TEICHURONIC ACID BIOSYNTHESIS PROTEIN TUAE"/>
    <property type="match status" value="1"/>
</dbReference>
<feature type="transmembrane region" description="Helical" evidence="5">
    <location>
        <begin position="165"/>
        <end position="182"/>
    </location>
</feature>
<dbReference type="RefSeq" id="WP_189690415.1">
    <property type="nucleotide sequence ID" value="NZ_BMYK01000033.1"/>
</dbReference>
<evidence type="ECO:0000256" key="5">
    <source>
        <dbReference type="SAM" id="Phobius"/>
    </source>
</evidence>
<proteinExistence type="predicted"/>
<evidence type="ECO:0000256" key="4">
    <source>
        <dbReference type="ARBA" id="ARBA00023136"/>
    </source>
</evidence>
<feature type="transmembrane region" description="Helical" evidence="5">
    <location>
        <begin position="329"/>
        <end position="350"/>
    </location>
</feature>
<feature type="transmembrane region" description="Helical" evidence="5">
    <location>
        <begin position="409"/>
        <end position="429"/>
    </location>
</feature>
<evidence type="ECO:0000259" key="6">
    <source>
        <dbReference type="Pfam" id="PF04932"/>
    </source>
</evidence>
<sequence length="560" mass="62360">MTSLWLPLWACLLAVGWLLPNHYLPWSAFHLEAWSAVAMLVGSAALTFRVRRRFSWHPIDWMLVALVLVPPLQYAFGLVTFLGQMVVVTSYLFGLCLAVLVGRRWEEMYSRQAANGLFLAIALASLVSVNLQLRTWLGLMQTGMFDIWSMGLSGSRPYANIGQPNQLATLLLWGVLASAWAFQSRLVGALASTTMAGFFLLGVALTQSRTAWIGLVLLLASTWAWRAYWRSRALPWVASSLFLYFWVCYFAQHFLALWLDLRDDDGQLRGAIGGDLRFPAWRMLAAAAAERPWFGYGWAEIGQAHWAVADRFPTLFPVFGYSHNIALDLMLWLGIPLGLGVFAVLVIWYFKRLWAVNNAFDALLVMLLGVVGVHAMLEFPLHYAYFLLPVGLVVGVLTRQALGLRGWSLPGWTLAVGWCVGAVLTVGIVRDYFKVEDSHRAARYEAARIGTLPIGDPPEVLLLTQLRDNINFMRYDVRAGMTQSDLDALASVATAYPGPGRAYKVARALALNGHPKEAGAWLQKICKITDPDQCALIQRVWSKDSEENVSIAAVPWPALN</sequence>
<evidence type="ECO:0000256" key="2">
    <source>
        <dbReference type="ARBA" id="ARBA00022692"/>
    </source>
</evidence>
<keyword evidence="10" id="KW-1185">Reference proteome</keyword>
<keyword evidence="2 5" id="KW-0812">Transmembrane</keyword>
<evidence type="ECO:0000259" key="7">
    <source>
        <dbReference type="Pfam" id="PF11846"/>
    </source>
</evidence>
<dbReference type="Pfam" id="PF11846">
    <property type="entry name" value="Wzy_C_2"/>
    <property type="match status" value="1"/>
</dbReference>
<evidence type="ECO:0000256" key="3">
    <source>
        <dbReference type="ARBA" id="ARBA00022989"/>
    </source>
</evidence>
<evidence type="ECO:0000256" key="1">
    <source>
        <dbReference type="ARBA" id="ARBA00004141"/>
    </source>
</evidence>
<gene>
    <name evidence="9" type="ORF">GCM10007320_58560</name>
</gene>
<feature type="transmembrane region" description="Helical" evidence="5">
    <location>
        <begin position="28"/>
        <end position="47"/>
    </location>
</feature>
<feature type="transmembrane region" description="Helical" evidence="5">
    <location>
        <begin position="383"/>
        <end position="402"/>
    </location>
</feature>
<dbReference type="InterPro" id="IPR051533">
    <property type="entry name" value="WaaL-like"/>
</dbReference>
<feature type="transmembrane region" description="Helical" evidence="5">
    <location>
        <begin position="187"/>
        <end position="205"/>
    </location>
</feature>
<comment type="caution">
    <text evidence="9">The sequence shown here is derived from an EMBL/GenBank/DDBJ whole genome shotgun (WGS) entry which is preliminary data.</text>
</comment>
<dbReference type="Pfam" id="PF04932">
    <property type="entry name" value="Wzy_C"/>
    <property type="match status" value="1"/>
</dbReference>
<evidence type="ECO:0000259" key="8">
    <source>
        <dbReference type="Pfam" id="PF15864"/>
    </source>
</evidence>
<evidence type="ECO:0000313" key="10">
    <source>
        <dbReference type="Proteomes" id="UP000626210"/>
    </source>
</evidence>
<name>A0ABQ3GDP5_9BURK</name>
<organism evidence="9 10">
    <name type="scientific">Pseudorhodoferax aquiterrae</name>
    <dbReference type="NCBI Taxonomy" id="747304"/>
    <lineage>
        <taxon>Bacteria</taxon>
        <taxon>Pseudomonadati</taxon>
        <taxon>Pseudomonadota</taxon>
        <taxon>Betaproteobacteria</taxon>
        <taxon>Burkholderiales</taxon>
        <taxon>Comamonadaceae</taxon>
    </lineage>
</organism>
<dbReference type="InterPro" id="IPR021797">
    <property type="entry name" value="Wzy_C_2"/>
</dbReference>
<feature type="transmembrane region" description="Helical" evidence="5">
    <location>
        <begin position="82"/>
        <end position="101"/>
    </location>
</feature>
<dbReference type="InterPro" id="IPR007016">
    <property type="entry name" value="O-antigen_ligase-rel_domated"/>
</dbReference>
<reference evidence="10" key="1">
    <citation type="journal article" date="2019" name="Int. J. Syst. Evol. Microbiol.">
        <title>The Global Catalogue of Microorganisms (GCM) 10K type strain sequencing project: providing services to taxonomists for standard genome sequencing and annotation.</title>
        <authorList>
            <consortium name="The Broad Institute Genomics Platform"/>
            <consortium name="The Broad Institute Genome Sequencing Center for Infectious Disease"/>
            <person name="Wu L."/>
            <person name="Ma J."/>
        </authorList>
    </citation>
    <scope>NUCLEOTIDE SEQUENCE [LARGE SCALE GENOMIC DNA]</scope>
    <source>
        <strain evidence="10">KCTC 23314</strain>
    </source>
</reference>
<keyword evidence="4 5" id="KW-0472">Membrane</keyword>
<dbReference type="InterPro" id="IPR031726">
    <property type="entry name" value="PglL_A"/>
</dbReference>
<feature type="transmembrane region" description="Helical" evidence="5">
    <location>
        <begin position="211"/>
        <end position="229"/>
    </location>
</feature>
<dbReference type="EMBL" id="BMYK01000033">
    <property type="protein sequence ID" value="GHD00788.1"/>
    <property type="molecule type" value="Genomic_DNA"/>
</dbReference>
<dbReference type="PANTHER" id="PTHR37422:SF21">
    <property type="entry name" value="EXOQ-LIKE PROTEIN"/>
    <property type="match status" value="1"/>
</dbReference>
<evidence type="ECO:0000313" key="9">
    <source>
        <dbReference type="EMBL" id="GHD00788.1"/>
    </source>
</evidence>
<comment type="subcellular location">
    <subcellularLocation>
        <location evidence="1">Membrane</location>
        <topology evidence="1">Multi-pass membrane protein</topology>
    </subcellularLocation>
</comment>
<feature type="transmembrane region" description="Helical" evidence="5">
    <location>
        <begin position="113"/>
        <end position="133"/>
    </location>
</feature>